<name>A0A2T7UND8_9RHOB</name>
<dbReference type="Pfam" id="PF00903">
    <property type="entry name" value="Glyoxalase"/>
    <property type="match status" value="1"/>
</dbReference>
<sequence>MIRYVDVGSNDLTRAARFYDAVLGALGYLRLSTGPQSLGYGAPGMEQAVFWVMRPWDGRAASAGNGSMPAFIAPSRAAVDACHAAGLSHGGTDEGAPGLRDYGPDFYACYLRDPDGNKLSAVCDRPG</sequence>
<dbReference type="InterPro" id="IPR037523">
    <property type="entry name" value="VOC_core"/>
</dbReference>
<evidence type="ECO:0000259" key="1">
    <source>
        <dbReference type="PROSITE" id="PS51819"/>
    </source>
</evidence>
<dbReference type="SUPFAM" id="SSF54593">
    <property type="entry name" value="Glyoxalase/Bleomycin resistance protein/Dihydroxybiphenyl dioxygenase"/>
    <property type="match status" value="1"/>
</dbReference>
<evidence type="ECO:0000313" key="3">
    <source>
        <dbReference type="Proteomes" id="UP000244810"/>
    </source>
</evidence>
<dbReference type="InterPro" id="IPR004360">
    <property type="entry name" value="Glyas_Fos-R_dOase_dom"/>
</dbReference>
<dbReference type="Proteomes" id="UP000244810">
    <property type="component" value="Unassembled WGS sequence"/>
</dbReference>
<proteinExistence type="predicted"/>
<reference evidence="2 3" key="1">
    <citation type="journal article" date="2011" name="Syst. Appl. Microbiol.">
        <title>Defluviimonas denitrificans gen. nov., sp. nov., and Pararhodobacter aggregans gen. nov., sp. nov., non-phototrophic Rhodobacteraceae from the biofilter of a marine aquaculture.</title>
        <authorList>
            <person name="Foesel B.U."/>
            <person name="Drake H.L."/>
            <person name="Schramm A."/>
        </authorList>
    </citation>
    <scope>NUCLEOTIDE SEQUENCE [LARGE SCALE GENOMIC DNA]</scope>
    <source>
        <strain evidence="2 3">D1-19</strain>
    </source>
</reference>
<dbReference type="PROSITE" id="PS51819">
    <property type="entry name" value="VOC"/>
    <property type="match status" value="1"/>
</dbReference>
<dbReference type="CDD" id="cd07262">
    <property type="entry name" value="VOC_like"/>
    <property type="match status" value="1"/>
</dbReference>
<dbReference type="PANTHER" id="PTHR35006:SF1">
    <property type="entry name" value="BLL2941 PROTEIN"/>
    <property type="match status" value="1"/>
</dbReference>
<protein>
    <submittedName>
        <fullName evidence="2">Glyoxalase</fullName>
    </submittedName>
</protein>
<dbReference type="InterPro" id="IPR029068">
    <property type="entry name" value="Glyas_Bleomycin-R_OHBP_Dase"/>
</dbReference>
<dbReference type="EMBL" id="QDDR01000010">
    <property type="protein sequence ID" value="PVE46131.1"/>
    <property type="molecule type" value="Genomic_DNA"/>
</dbReference>
<comment type="caution">
    <text evidence="2">The sequence shown here is derived from an EMBL/GenBank/DDBJ whole genome shotgun (WGS) entry which is preliminary data.</text>
</comment>
<accession>A0A2T7UND8</accession>
<dbReference type="OrthoDB" id="9807407at2"/>
<dbReference type="PANTHER" id="PTHR35006">
    <property type="entry name" value="GLYOXALASE FAMILY PROTEIN (AFU_ORTHOLOGUE AFUA_5G14830)"/>
    <property type="match status" value="1"/>
</dbReference>
<dbReference type="AlphaFoldDB" id="A0A2T7UND8"/>
<keyword evidence="3" id="KW-1185">Reference proteome</keyword>
<dbReference type="RefSeq" id="WP_107751956.1">
    <property type="nucleotide sequence ID" value="NZ_QBKF01000005.1"/>
</dbReference>
<organism evidence="2 3">
    <name type="scientific">Pararhodobacter aggregans</name>
    <dbReference type="NCBI Taxonomy" id="404875"/>
    <lineage>
        <taxon>Bacteria</taxon>
        <taxon>Pseudomonadati</taxon>
        <taxon>Pseudomonadota</taxon>
        <taxon>Alphaproteobacteria</taxon>
        <taxon>Rhodobacterales</taxon>
        <taxon>Paracoccaceae</taxon>
        <taxon>Pararhodobacter</taxon>
    </lineage>
</organism>
<dbReference type="Gene3D" id="3.10.180.10">
    <property type="entry name" value="2,3-Dihydroxybiphenyl 1,2-Dioxygenase, domain 1"/>
    <property type="match status" value="1"/>
</dbReference>
<gene>
    <name evidence="2" type="ORF">DDE23_18245</name>
</gene>
<feature type="domain" description="VOC" evidence="1">
    <location>
        <begin position="1"/>
        <end position="124"/>
    </location>
</feature>
<evidence type="ECO:0000313" key="2">
    <source>
        <dbReference type="EMBL" id="PVE46131.1"/>
    </source>
</evidence>